<dbReference type="AlphaFoldDB" id="A0AAW2TJY5"/>
<evidence type="ECO:0008006" key="4">
    <source>
        <dbReference type="Google" id="ProtNLM"/>
    </source>
</evidence>
<reference evidence="3" key="2">
    <citation type="journal article" date="2024" name="Plant">
        <title>Genomic evolution and insights into agronomic trait innovations of Sesamum species.</title>
        <authorList>
            <person name="Miao H."/>
            <person name="Wang L."/>
            <person name="Qu L."/>
            <person name="Liu H."/>
            <person name="Sun Y."/>
            <person name="Le M."/>
            <person name="Wang Q."/>
            <person name="Wei S."/>
            <person name="Zheng Y."/>
            <person name="Lin W."/>
            <person name="Duan Y."/>
            <person name="Cao H."/>
            <person name="Xiong S."/>
            <person name="Wang X."/>
            <person name="Wei L."/>
            <person name="Li C."/>
            <person name="Ma Q."/>
            <person name="Ju M."/>
            <person name="Zhao R."/>
            <person name="Li G."/>
            <person name="Mu C."/>
            <person name="Tian Q."/>
            <person name="Mei H."/>
            <person name="Zhang T."/>
            <person name="Gao T."/>
            <person name="Zhang H."/>
        </authorList>
    </citation>
    <scope>NUCLEOTIDE SEQUENCE</scope>
    <source>
        <strain evidence="3">G02</strain>
    </source>
</reference>
<keyword evidence="2" id="KW-0472">Membrane</keyword>
<feature type="coiled-coil region" evidence="1">
    <location>
        <begin position="19"/>
        <end position="46"/>
    </location>
</feature>
<organism evidence="3">
    <name type="scientific">Sesamum radiatum</name>
    <name type="common">Black benniseed</name>
    <dbReference type="NCBI Taxonomy" id="300843"/>
    <lineage>
        <taxon>Eukaryota</taxon>
        <taxon>Viridiplantae</taxon>
        <taxon>Streptophyta</taxon>
        <taxon>Embryophyta</taxon>
        <taxon>Tracheophyta</taxon>
        <taxon>Spermatophyta</taxon>
        <taxon>Magnoliopsida</taxon>
        <taxon>eudicotyledons</taxon>
        <taxon>Gunneridae</taxon>
        <taxon>Pentapetalae</taxon>
        <taxon>asterids</taxon>
        <taxon>lamiids</taxon>
        <taxon>Lamiales</taxon>
        <taxon>Pedaliaceae</taxon>
        <taxon>Sesamum</taxon>
    </lineage>
</organism>
<feature type="transmembrane region" description="Helical" evidence="2">
    <location>
        <begin position="257"/>
        <end position="277"/>
    </location>
</feature>
<sequence length="333" mass="38276">MRCLNSSREGLISWDKPKFGRFRRKVKELEEQLQALDKDLINYKDRLKRGALRCALEEFCLEKSSCGSNGERHSGLGKKIRILPIFMQGWVLDISTSPSNEDIKEVIGGMQARASDEMNEALTQPFTMEEVLANRLKLLLSTIIFESQSAFIPGRLINDNVLVAYEINHYLAHKYGGSVGYVAMKLDLSKAYNYVEWTFLERVLTRRVVARHEKYLRFPAVVGRSKTTVFQNLTDKVKTKLQSWKCKNLSQVGKVVLLKYVVQAIFMFVMSCFLVPMSTYRAIGGLMADFLHNKHVKKIHWLAWDKVCARKDEGGLDFRRMCAFSRAMLAKQL</sequence>
<evidence type="ECO:0000256" key="2">
    <source>
        <dbReference type="SAM" id="Phobius"/>
    </source>
</evidence>
<proteinExistence type="predicted"/>
<accession>A0AAW2TJY5</accession>
<keyword evidence="1" id="KW-0175">Coiled coil</keyword>
<dbReference type="PANTHER" id="PTHR33116:SF86">
    <property type="entry name" value="REVERSE TRANSCRIPTASE DOMAIN-CONTAINING PROTEIN"/>
    <property type="match status" value="1"/>
</dbReference>
<name>A0AAW2TJY5_SESRA</name>
<evidence type="ECO:0000313" key="3">
    <source>
        <dbReference type="EMBL" id="KAL0403891.1"/>
    </source>
</evidence>
<evidence type="ECO:0000256" key="1">
    <source>
        <dbReference type="SAM" id="Coils"/>
    </source>
</evidence>
<reference evidence="3" key="1">
    <citation type="submission" date="2020-06" db="EMBL/GenBank/DDBJ databases">
        <authorList>
            <person name="Li T."/>
            <person name="Hu X."/>
            <person name="Zhang T."/>
            <person name="Song X."/>
            <person name="Zhang H."/>
            <person name="Dai N."/>
            <person name="Sheng W."/>
            <person name="Hou X."/>
            <person name="Wei L."/>
        </authorList>
    </citation>
    <scope>NUCLEOTIDE SEQUENCE</scope>
    <source>
        <strain evidence="3">G02</strain>
        <tissue evidence="3">Leaf</tissue>
    </source>
</reference>
<keyword evidence="2" id="KW-0812">Transmembrane</keyword>
<gene>
    <name evidence="3" type="ORF">Sradi_2029900</name>
</gene>
<keyword evidence="2" id="KW-1133">Transmembrane helix</keyword>
<comment type="caution">
    <text evidence="3">The sequence shown here is derived from an EMBL/GenBank/DDBJ whole genome shotgun (WGS) entry which is preliminary data.</text>
</comment>
<dbReference type="EMBL" id="JACGWJ010000008">
    <property type="protein sequence ID" value="KAL0403891.1"/>
    <property type="molecule type" value="Genomic_DNA"/>
</dbReference>
<protein>
    <recommendedName>
        <fullName evidence="4">Reverse transcriptase</fullName>
    </recommendedName>
</protein>
<dbReference type="PANTHER" id="PTHR33116">
    <property type="entry name" value="REVERSE TRANSCRIPTASE ZINC-BINDING DOMAIN-CONTAINING PROTEIN-RELATED-RELATED"/>
    <property type="match status" value="1"/>
</dbReference>